<feature type="transmembrane region" description="Helical" evidence="1">
    <location>
        <begin position="89"/>
        <end position="108"/>
    </location>
</feature>
<dbReference type="AlphaFoldDB" id="A0A5C5V3S8"/>
<feature type="transmembrane region" description="Helical" evidence="1">
    <location>
        <begin position="225"/>
        <end position="246"/>
    </location>
</feature>
<feature type="transmembrane region" description="Helical" evidence="1">
    <location>
        <begin position="355"/>
        <end position="373"/>
    </location>
</feature>
<proteinExistence type="predicted"/>
<keyword evidence="1" id="KW-0812">Transmembrane</keyword>
<evidence type="ECO:0000313" key="3">
    <source>
        <dbReference type="Proteomes" id="UP000318878"/>
    </source>
</evidence>
<feature type="transmembrane region" description="Helical" evidence="1">
    <location>
        <begin position="442"/>
        <end position="462"/>
    </location>
</feature>
<feature type="transmembrane region" description="Helical" evidence="1">
    <location>
        <begin position="266"/>
        <end position="288"/>
    </location>
</feature>
<feature type="transmembrane region" description="Helical" evidence="1">
    <location>
        <begin position="385"/>
        <end position="407"/>
    </location>
</feature>
<feature type="transmembrane region" description="Helical" evidence="1">
    <location>
        <begin position="120"/>
        <end position="145"/>
    </location>
</feature>
<sequence length="554" mass="60776">MISTEFVDEEMEPAAPPAEIDPRAEAITLKLCWGLFLQALAIGLVCVSSVGLHFQGLDRLVMTFAAISSLANFAGIVLSLAGISWRRRYGFSAFAMATAAVFFCFGVYTETGAFTFQMTYVFVSLLLQATLIAVLAGTVGLLFSLIRRDRTEPRSHFSLLTLMAIVSIVALLSAGARPLFVRMRWTSYETVTHGATIFVILCGGGALAGLAPSLAIQWRSRPMRWLVVFVGLAATLGVGYLCQMTLVWATSGRVGITTWDWNFCLVIQLALTTIGFGPLLFGGAGGALSTKRQNWRYAIAIGLLVAAVFVLCMLIDPMDLGAYVYFPLARTMTLATVSLLAILATTDAGEHWRRVLVSVALAILWLFVVERMVGEPNRLFLGQHWFPLAILQFLLTVAVHHGMRAVVRNEAMTDFRYRMRVWFFLFAVILFLGSLVEMSQFWFSIYPRMALLATIGAILPMVAFDTPNPRIRRLALFATVPTALLLACVNNALYELPTKQYLAPGIADKKIIASAVIGQAVILTIAILPLIWTPERVEEEGEQHGASDEVISQA</sequence>
<feature type="transmembrane region" description="Helical" evidence="1">
    <location>
        <begin position="419"/>
        <end position="436"/>
    </location>
</feature>
<comment type="caution">
    <text evidence="2">The sequence shown here is derived from an EMBL/GenBank/DDBJ whole genome shotgun (WGS) entry which is preliminary data.</text>
</comment>
<dbReference type="RefSeq" id="WP_146432906.1">
    <property type="nucleotide sequence ID" value="NZ_SJPF01000003.1"/>
</dbReference>
<dbReference type="Proteomes" id="UP000318878">
    <property type="component" value="Unassembled WGS sequence"/>
</dbReference>
<feature type="transmembrane region" description="Helical" evidence="1">
    <location>
        <begin position="322"/>
        <end position="343"/>
    </location>
</feature>
<feature type="transmembrane region" description="Helical" evidence="1">
    <location>
        <begin position="295"/>
        <end position="316"/>
    </location>
</feature>
<keyword evidence="1" id="KW-1133">Transmembrane helix</keyword>
<keyword evidence="1" id="KW-0472">Membrane</keyword>
<organism evidence="2 3">
    <name type="scientific">Blastopirellula retiformator</name>
    <dbReference type="NCBI Taxonomy" id="2527970"/>
    <lineage>
        <taxon>Bacteria</taxon>
        <taxon>Pseudomonadati</taxon>
        <taxon>Planctomycetota</taxon>
        <taxon>Planctomycetia</taxon>
        <taxon>Pirellulales</taxon>
        <taxon>Pirellulaceae</taxon>
        <taxon>Blastopirellula</taxon>
    </lineage>
</organism>
<feature type="transmembrane region" description="Helical" evidence="1">
    <location>
        <begin position="196"/>
        <end position="218"/>
    </location>
</feature>
<protein>
    <submittedName>
        <fullName evidence="2">Uncharacterized protein</fullName>
    </submittedName>
</protein>
<dbReference type="OrthoDB" id="289005at2"/>
<evidence type="ECO:0000256" key="1">
    <source>
        <dbReference type="SAM" id="Phobius"/>
    </source>
</evidence>
<name>A0A5C5V3S8_9BACT</name>
<evidence type="ECO:0000313" key="2">
    <source>
        <dbReference type="EMBL" id="TWT33226.1"/>
    </source>
</evidence>
<feature type="transmembrane region" description="Helical" evidence="1">
    <location>
        <begin position="157"/>
        <end position="176"/>
    </location>
</feature>
<gene>
    <name evidence="2" type="ORF">Enr8_30510</name>
</gene>
<reference evidence="2 3" key="1">
    <citation type="submission" date="2019-02" db="EMBL/GenBank/DDBJ databases">
        <title>Deep-cultivation of Planctomycetes and their phenomic and genomic characterization uncovers novel biology.</title>
        <authorList>
            <person name="Wiegand S."/>
            <person name="Jogler M."/>
            <person name="Boedeker C."/>
            <person name="Pinto D."/>
            <person name="Vollmers J."/>
            <person name="Rivas-Marin E."/>
            <person name="Kohn T."/>
            <person name="Peeters S.H."/>
            <person name="Heuer A."/>
            <person name="Rast P."/>
            <person name="Oberbeckmann S."/>
            <person name="Bunk B."/>
            <person name="Jeske O."/>
            <person name="Meyerdierks A."/>
            <person name="Storesund J.E."/>
            <person name="Kallscheuer N."/>
            <person name="Luecker S."/>
            <person name="Lage O.M."/>
            <person name="Pohl T."/>
            <person name="Merkel B.J."/>
            <person name="Hornburger P."/>
            <person name="Mueller R.-W."/>
            <person name="Bruemmer F."/>
            <person name="Labrenz M."/>
            <person name="Spormann A.M."/>
            <person name="Op Den Camp H."/>
            <person name="Overmann J."/>
            <person name="Amann R."/>
            <person name="Jetten M.S.M."/>
            <person name="Mascher T."/>
            <person name="Medema M.H."/>
            <person name="Devos D.P."/>
            <person name="Kaster A.-K."/>
            <person name="Ovreas L."/>
            <person name="Rohde M."/>
            <person name="Galperin M.Y."/>
            <person name="Jogler C."/>
        </authorList>
    </citation>
    <scope>NUCLEOTIDE SEQUENCE [LARGE SCALE GENOMIC DNA]</scope>
    <source>
        <strain evidence="2 3">Enr8</strain>
    </source>
</reference>
<feature type="transmembrane region" description="Helical" evidence="1">
    <location>
        <begin position="60"/>
        <end position="82"/>
    </location>
</feature>
<feature type="transmembrane region" description="Helical" evidence="1">
    <location>
        <begin position="31"/>
        <end position="54"/>
    </location>
</feature>
<feature type="transmembrane region" description="Helical" evidence="1">
    <location>
        <begin position="474"/>
        <end position="492"/>
    </location>
</feature>
<dbReference type="EMBL" id="SJPF01000003">
    <property type="protein sequence ID" value="TWT33226.1"/>
    <property type="molecule type" value="Genomic_DNA"/>
</dbReference>
<accession>A0A5C5V3S8</accession>
<keyword evidence="3" id="KW-1185">Reference proteome</keyword>
<feature type="transmembrane region" description="Helical" evidence="1">
    <location>
        <begin position="512"/>
        <end position="532"/>
    </location>
</feature>